<proteinExistence type="predicted"/>
<organism evidence="2 3">
    <name type="scientific">Streptomyces spiralis</name>
    <dbReference type="NCBI Taxonomy" id="66376"/>
    <lineage>
        <taxon>Bacteria</taxon>
        <taxon>Bacillati</taxon>
        <taxon>Actinomycetota</taxon>
        <taxon>Actinomycetes</taxon>
        <taxon>Kitasatosporales</taxon>
        <taxon>Streptomycetaceae</taxon>
        <taxon>Streptomyces</taxon>
    </lineage>
</organism>
<evidence type="ECO:0000313" key="2">
    <source>
        <dbReference type="EMBL" id="GHE63531.1"/>
    </source>
</evidence>
<feature type="compositionally biased region" description="Low complexity" evidence="1">
    <location>
        <begin position="122"/>
        <end position="147"/>
    </location>
</feature>
<reference evidence="2" key="1">
    <citation type="journal article" date="2014" name="Int. J. Syst. Evol. Microbiol.">
        <title>Complete genome sequence of Corynebacterium casei LMG S-19264T (=DSM 44701T), isolated from a smear-ripened cheese.</title>
        <authorList>
            <consortium name="US DOE Joint Genome Institute (JGI-PGF)"/>
            <person name="Walter F."/>
            <person name="Albersmeier A."/>
            <person name="Kalinowski J."/>
            <person name="Ruckert C."/>
        </authorList>
    </citation>
    <scope>NUCLEOTIDE SEQUENCE</scope>
    <source>
        <strain evidence="2">JCM 3302</strain>
    </source>
</reference>
<name>A0A918ZRE6_9ACTN</name>
<evidence type="ECO:0000313" key="3">
    <source>
        <dbReference type="Proteomes" id="UP000641386"/>
    </source>
</evidence>
<dbReference type="AlphaFoldDB" id="A0A918ZRE6"/>
<protein>
    <recommendedName>
        <fullName evidence="4">Extracellular solute-binding protein</fullName>
    </recommendedName>
</protein>
<feature type="compositionally biased region" description="Low complexity" evidence="1">
    <location>
        <begin position="101"/>
        <end position="111"/>
    </location>
</feature>
<dbReference type="EMBL" id="BNBC01000005">
    <property type="protein sequence ID" value="GHE63531.1"/>
    <property type="molecule type" value="Genomic_DNA"/>
</dbReference>
<feature type="region of interest" description="Disordered" evidence="1">
    <location>
        <begin position="101"/>
        <end position="147"/>
    </location>
</feature>
<evidence type="ECO:0000256" key="1">
    <source>
        <dbReference type="SAM" id="MobiDB-lite"/>
    </source>
</evidence>
<comment type="caution">
    <text evidence="2">The sequence shown here is derived from an EMBL/GenBank/DDBJ whole genome shotgun (WGS) entry which is preliminary data.</text>
</comment>
<reference evidence="2" key="2">
    <citation type="submission" date="2020-09" db="EMBL/GenBank/DDBJ databases">
        <authorList>
            <person name="Sun Q."/>
            <person name="Ohkuma M."/>
        </authorList>
    </citation>
    <scope>NUCLEOTIDE SEQUENCE</scope>
    <source>
        <strain evidence="2">JCM 3302</strain>
    </source>
</reference>
<dbReference type="Gene3D" id="3.40.190.10">
    <property type="entry name" value="Periplasmic binding protein-like II"/>
    <property type="match status" value="2"/>
</dbReference>
<dbReference type="Proteomes" id="UP000641386">
    <property type="component" value="Unassembled WGS sequence"/>
</dbReference>
<accession>A0A918ZRE6</accession>
<gene>
    <name evidence="2" type="ORF">GCM10014715_16240</name>
</gene>
<keyword evidence="3" id="KW-1185">Reference proteome</keyword>
<sequence length="147" mass="15440">MLSASSRTSHPKEVAQFIDFMVHDPEAGRIMGYDRGILTTTAQYDAFKPTDEVNKEIAQYEADTAKAGVLGTITPHPSGADTVEAAFLRIAGLAARTSAACCSSRATRASTPTPPYRPVKPRSPSAPGPSSTAPTATPSPRRGGPRN</sequence>
<evidence type="ECO:0008006" key="4">
    <source>
        <dbReference type="Google" id="ProtNLM"/>
    </source>
</evidence>